<evidence type="ECO:0000256" key="1">
    <source>
        <dbReference type="SAM" id="SignalP"/>
    </source>
</evidence>
<dbReference type="CDD" id="cd01610">
    <property type="entry name" value="PAP2_like"/>
    <property type="match status" value="1"/>
</dbReference>
<sequence>MNYNNLIKFTLIIGSFLISTTNNAQQIEDFQTFEMKNGTSYTYTEPKFFDMFRHVPKDIYEFGKYTVQKENLLWTGMAVGGTLVLLPFDQKLLDNAQELGEPLGLAEDVSYTRLLGIEVLPKDINGAIYYMGNGLTPILLSGVFYIAGKINNDYRALNTSSELMEVLISSGVSTQIIKRITGRQSPSAAIESGTPGGHWTPFPSFKAYQTNTPNYDAMPSGHMTTYIATLTVIATNYPDVKWLKPVGYSVAGIMAFQMMSSRVHWASDYPFAILMGYVIGENAANRRIKKEVKRDVTGEIIEPRFKTDFTFTSHSGYNMVGVVITF</sequence>
<dbReference type="RefSeq" id="WP_290268024.1">
    <property type="nucleotide sequence ID" value="NZ_JAUFQP010000001.1"/>
</dbReference>
<dbReference type="InterPro" id="IPR000326">
    <property type="entry name" value="PAP2/HPO"/>
</dbReference>
<proteinExistence type="predicted"/>
<dbReference type="Gene3D" id="1.20.144.10">
    <property type="entry name" value="Phosphatidic acid phosphatase type 2/haloperoxidase"/>
    <property type="match status" value="1"/>
</dbReference>
<evidence type="ECO:0000313" key="3">
    <source>
        <dbReference type="EMBL" id="MFB9106734.1"/>
    </source>
</evidence>
<dbReference type="Proteomes" id="UP001589590">
    <property type="component" value="Unassembled WGS sequence"/>
</dbReference>
<dbReference type="SUPFAM" id="SSF48317">
    <property type="entry name" value="Acid phosphatase/Vanadium-dependent haloperoxidase"/>
    <property type="match status" value="1"/>
</dbReference>
<protein>
    <submittedName>
        <fullName evidence="3">Phosphatase PAP2 family protein</fullName>
    </submittedName>
</protein>
<accession>A0ABV5H4Y0</accession>
<feature type="signal peptide" evidence="1">
    <location>
        <begin position="1"/>
        <end position="24"/>
    </location>
</feature>
<dbReference type="InterPro" id="IPR036938">
    <property type="entry name" value="PAP2/HPO_sf"/>
</dbReference>
<name>A0ABV5H4Y0_9FLAO</name>
<dbReference type="Pfam" id="PF01569">
    <property type="entry name" value="PAP2"/>
    <property type="match status" value="1"/>
</dbReference>
<keyword evidence="4" id="KW-1185">Reference proteome</keyword>
<comment type="caution">
    <text evidence="3">The sequence shown here is derived from an EMBL/GenBank/DDBJ whole genome shotgun (WGS) entry which is preliminary data.</text>
</comment>
<organism evidence="3 4">
    <name type="scientific">Algibacter miyuki</name>
    <dbReference type="NCBI Taxonomy" id="1306933"/>
    <lineage>
        <taxon>Bacteria</taxon>
        <taxon>Pseudomonadati</taxon>
        <taxon>Bacteroidota</taxon>
        <taxon>Flavobacteriia</taxon>
        <taxon>Flavobacteriales</taxon>
        <taxon>Flavobacteriaceae</taxon>
        <taxon>Algibacter</taxon>
    </lineage>
</organism>
<feature type="chain" id="PRO_5045140112" evidence="1">
    <location>
        <begin position="25"/>
        <end position="326"/>
    </location>
</feature>
<gene>
    <name evidence="3" type="ORF">ACFFU1_17635</name>
</gene>
<keyword evidence="1" id="KW-0732">Signal</keyword>
<feature type="domain" description="Phosphatidic acid phosphatase type 2/haloperoxidase" evidence="2">
    <location>
        <begin position="164"/>
        <end position="280"/>
    </location>
</feature>
<reference evidence="3 4" key="1">
    <citation type="submission" date="2024-09" db="EMBL/GenBank/DDBJ databases">
        <authorList>
            <person name="Sun Q."/>
            <person name="Mori K."/>
        </authorList>
    </citation>
    <scope>NUCLEOTIDE SEQUENCE [LARGE SCALE GENOMIC DNA]</scope>
    <source>
        <strain evidence="3 4">CECT 8300</strain>
    </source>
</reference>
<evidence type="ECO:0000259" key="2">
    <source>
        <dbReference type="Pfam" id="PF01569"/>
    </source>
</evidence>
<dbReference type="EMBL" id="JBHMFA010000032">
    <property type="protein sequence ID" value="MFB9106734.1"/>
    <property type="molecule type" value="Genomic_DNA"/>
</dbReference>
<evidence type="ECO:0000313" key="4">
    <source>
        <dbReference type="Proteomes" id="UP001589590"/>
    </source>
</evidence>